<gene>
    <name evidence="2" type="ORF">LCIT_17070</name>
</gene>
<dbReference type="GO" id="GO:0003676">
    <property type="term" value="F:nucleic acid binding"/>
    <property type="evidence" value="ECO:0007669"/>
    <property type="project" value="InterPro"/>
</dbReference>
<dbReference type="GO" id="GO:0008270">
    <property type="term" value="F:zinc ion binding"/>
    <property type="evidence" value="ECO:0007669"/>
    <property type="project" value="InterPro"/>
</dbReference>
<dbReference type="CDD" id="cd00085">
    <property type="entry name" value="HNHc"/>
    <property type="match status" value="1"/>
</dbReference>
<dbReference type="GO" id="GO:0004519">
    <property type="term" value="F:endonuclease activity"/>
    <property type="evidence" value="ECO:0007669"/>
    <property type="project" value="InterPro"/>
</dbReference>
<protein>
    <recommendedName>
        <fullName evidence="1">HNH nuclease domain-containing protein</fullName>
    </recommendedName>
</protein>
<dbReference type="InterPro" id="IPR003615">
    <property type="entry name" value="HNH_nuc"/>
</dbReference>
<dbReference type="Pfam" id="PF01844">
    <property type="entry name" value="HNH"/>
    <property type="match status" value="1"/>
</dbReference>
<feature type="domain" description="HNH nuclease" evidence="1">
    <location>
        <begin position="78"/>
        <end position="134"/>
    </location>
</feature>
<evidence type="ECO:0000259" key="1">
    <source>
        <dbReference type="SMART" id="SM00507"/>
    </source>
</evidence>
<dbReference type="SMART" id="SM00507">
    <property type="entry name" value="HNHc"/>
    <property type="match status" value="1"/>
</dbReference>
<dbReference type="Gene3D" id="1.10.30.50">
    <property type="match status" value="1"/>
</dbReference>
<proteinExistence type="predicted"/>
<evidence type="ECO:0000313" key="2">
    <source>
        <dbReference type="EMBL" id="GDZ84465.1"/>
    </source>
</evidence>
<evidence type="ECO:0000313" key="3">
    <source>
        <dbReference type="Proteomes" id="UP000323274"/>
    </source>
</evidence>
<comment type="caution">
    <text evidence="2">The sequence shown here is derived from an EMBL/GenBank/DDBJ whole genome shotgun (WGS) entry which is preliminary data.</text>
</comment>
<dbReference type="EMBL" id="BJJW01000013">
    <property type="protein sequence ID" value="GDZ84465.1"/>
    <property type="molecule type" value="Genomic_DNA"/>
</dbReference>
<name>A0A5A5U3D9_LEUCI</name>
<dbReference type="InterPro" id="IPR002711">
    <property type="entry name" value="HNH"/>
</dbReference>
<dbReference type="Proteomes" id="UP000323274">
    <property type="component" value="Unassembled WGS sequence"/>
</dbReference>
<dbReference type="AlphaFoldDB" id="A0A5A5U3D9"/>
<accession>A0A5A5U3D9</accession>
<organism evidence="2 3">
    <name type="scientific">Leuconostoc citreum</name>
    <dbReference type="NCBI Taxonomy" id="33964"/>
    <lineage>
        <taxon>Bacteria</taxon>
        <taxon>Bacillati</taxon>
        <taxon>Bacillota</taxon>
        <taxon>Bacilli</taxon>
        <taxon>Lactobacillales</taxon>
        <taxon>Lactobacillaceae</taxon>
        <taxon>Leuconostoc</taxon>
    </lineage>
</organism>
<sequence>MIMNRCLENGCRELTTDKYCKRHEMIHKIDKQVQANRDKELKQLSKGYQESERHTRYVHSDRFDEIDGQFYQQYRWQKLSKQILMRDLYTCQICNHVQSRGESMIVDHIVKRRVNPELSYSESNLWTLCRTCHNKKSSLEDRLTNIEILSTDKDYWIKMLQ</sequence>
<reference evidence="2 3" key="1">
    <citation type="submission" date="2019-04" db="EMBL/GenBank/DDBJ databases">
        <title>A pseudo-fructophilic Leuconostoc citreum strain F192-5 isolated from peel of satsuma mandarin: the first report for isolation and characterization of strain-dependent fructophilic-like characteristics.</title>
        <authorList>
            <person name="Maeno S."/>
            <person name="Tanizawa Y."/>
            <person name="Kajikawa A."/>
            <person name="Kanesaki Y."/>
            <person name="Kubota E."/>
            <person name="Arita M."/>
            <person name="Leon D."/>
            <person name="Endo A."/>
        </authorList>
    </citation>
    <scope>NUCLEOTIDE SEQUENCE [LARGE SCALE GENOMIC DNA]</scope>
    <source>
        <strain evidence="2 3">F192-5</strain>
    </source>
</reference>